<organism evidence="1 2">
    <name type="scientific">Peribacillus asahii</name>
    <dbReference type="NCBI Taxonomy" id="228899"/>
    <lineage>
        <taxon>Bacteria</taxon>
        <taxon>Bacillati</taxon>
        <taxon>Bacillota</taxon>
        <taxon>Bacilli</taxon>
        <taxon>Bacillales</taxon>
        <taxon>Bacillaceae</taxon>
        <taxon>Peribacillus</taxon>
    </lineage>
</organism>
<dbReference type="InterPro" id="IPR005149">
    <property type="entry name" value="Tscrpt_reg_PadR_N"/>
</dbReference>
<dbReference type="SUPFAM" id="SSF46785">
    <property type="entry name" value="Winged helix' DNA-binding domain"/>
    <property type="match status" value="1"/>
</dbReference>
<dbReference type="OrthoDB" id="9808017at2"/>
<sequence length="142" mass="16415">MTTDKKNTSIDSTAKDESMMNNMPKNLMIPVLLLSLRGWNLHGYKLIQELSRFGFTSVDQGNVYRTLRKLEKENMVKSEWDMSTGGPAKRIYSLTEAGEAYLQTCTDSLTQYQSILNRFFTIYMDMFLPTSLSQRDDDKEEN</sequence>
<dbReference type="RefSeq" id="WP_127759119.1">
    <property type="nucleotide sequence ID" value="NZ_CP026095.1"/>
</dbReference>
<dbReference type="Pfam" id="PF03551">
    <property type="entry name" value="PadR"/>
    <property type="match status" value="1"/>
</dbReference>
<dbReference type="Proteomes" id="UP000283095">
    <property type="component" value="Chromosome"/>
</dbReference>
<reference evidence="1 2" key="1">
    <citation type="submission" date="2018-01" db="EMBL/GenBank/DDBJ databases">
        <title>Bacillus asahii Genome sequencing and assembly.</title>
        <authorList>
            <person name="Jiang H."/>
            <person name="Feng Y."/>
            <person name="Zhao F."/>
            <person name="Lin X."/>
        </authorList>
    </citation>
    <scope>NUCLEOTIDE SEQUENCE [LARGE SCALE GENOMIC DNA]</scope>
    <source>
        <strain evidence="1 2">OM18</strain>
    </source>
</reference>
<evidence type="ECO:0000313" key="2">
    <source>
        <dbReference type="Proteomes" id="UP000283095"/>
    </source>
</evidence>
<dbReference type="PANTHER" id="PTHR33169:SF14">
    <property type="entry name" value="TRANSCRIPTIONAL REGULATOR RV3488"/>
    <property type="match status" value="1"/>
</dbReference>
<name>A0A3T0KLZ4_9BACI</name>
<gene>
    <name evidence="1" type="ORF">BAOM_0807</name>
</gene>
<proteinExistence type="predicted"/>
<protein>
    <submittedName>
        <fullName evidence="1">Poly-beta-hydroxybutyrate-responsive repressor</fullName>
    </submittedName>
</protein>
<dbReference type="InterPro" id="IPR052509">
    <property type="entry name" value="Metal_resp_DNA-bind_regulator"/>
</dbReference>
<dbReference type="AlphaFoldDB" id="A0A3T0KLZ4"/>
<dbReference type="InterPro" id="IPR036390">
    <property type="entry name" value="WH_DNA-bd_sf"/>
</dbReference>
<dbReference type="InterPro" id="IPR036388">
    <property type="entry name" value="WH-like_DNA-bd_sf"/>
</dbReference>
<dbReference type="KEGG" id="pasa:BAOM_0807"/>
<dbReference type="EMBL" id="CP026095">
    <property type="protein sequence ID" value="AZV41419.1"/>
    <property type="molecule type" value="Genomic_DNA"/>
</dbReference>
<dbReference type="NCBIfam" id="TIGR02719">
    <property type="entry name" value="repress_PhaQ"/>
    <property type="match status" value="1"/>
</dbReference>
<dbReference type="PANTHER" id="PTHR33169">
    <property type="entry name" value="PADR-FAMILY TRANSCRIPTIONAL REGULATOR"/>
    <property type="match status" value="1"/>
</dbReference>
<dbReference type="InterPro" id="IPR014091">
    <property type="entry name" value="Tscrpt_rep_PHB_PhaQ"/>
</dbReference>
<evidence type="ECO:0000313" key="1">
    <source>
        <dbReference type="EMBL" id="AZV41419.1"/>
    </source>
</evidence>
<dbReference type="Gene3D" id="1.10.10.10">
    <property type="entry name" value="Winged helix-like DNA-binding domain superfamily/Winged helix DNA-binding domain"/>
    <property type="match status" value="1"/>
</dbReference>
<accession>A0A3T0KLZ4</accession>